<dbReference type="AlphaFoldDB" id="A0A5C6BTE5"/>
<feature type="compositionally biased region" description="Basic residues" evidence="1">
    <location>
        <begin position="31"/>
        <end position="41"/>
    </location>
</feature>
<proteinExistence type="predicted"/>
<gene>
    <name evidence="2" type="ORF">Poly21_26790</name>
</gene>
<dbReference type="Proteomes" id="UP000319908">
    <property type="component" value="Unassembled WGS sequence"/>
</dbReference>
<feature type="region of interest" description="Disordered" evidence="1">
    <location>
        <begin position="15"/>
        <end position="86"/>
    </location>
</feature>
<evidence type="ECO:0000313" key="2">
    <source>
        <dbReference type="EMBL" id="TWU15483.1"/>
    </source>
</evidence>
<comment type="caution">
    <text evidence="2">The sequence shown here is derived from an EMBL/GenBank/DDBJ whole genome shotgun (WGS) entry which is preliminary data.</text>
</comment>
<reference evidence="2 3" key="1">
    <citation type="journal article" date="2020" name="Antonie Van Leeuwenhoek">
        <title>Rhodopirellula heiligendammensis sp. nov., Rhodopirellula pilleata sp. nov., and Rhodopirellula solitaria sp. nov. isolated from natural or artificial marine surfaces in Northern Germany and California, USA, and emended description of the genus Rhodopirellula.</title>
        <authorList>
            <person name="Kallscheuer N."/>
            <person name="Wiegand S."/>
            <person name="Jogler M."/>
            <person name="Boedeker C."/>
            <person name="Peeters S.H."/>
            <person name="Rast P."/>
            <person name="Heuer A."/>
            <person name="Jetten M.S.M."/>
            <person name="Rohde M."/>
            <person name="Jogler C."/>
        </authorList>
    </citation>
    <scope>NUCLEOTIDE SEQUENCE [LARGE SCALE GENOMIC DNA]</scope>
    <source>
        <strain evidence="2 3">Poly21</strain>
    </source>
</reference>
<evidence type="ECO:0000256" key="1">
    <source>
        <dbReference type="SAM" id="MobiDB-lite"/>
    </source>
</evidence>
<protein>
    <submittedName>
        <fullName evidence="2">Uncharacterized protein</fullName>
    </submittedName>
</protein>
<accession>A0A5C6BTE5</accession>
<sequence>MGSADSILRTFLVISAGHGQDKNMPAELHSRSPKRRSRVPKAQRSSLRADRELRVGQEPRQRSAEVTGGILSGLRTDEPRGDLNNV</sequence>
<dbReference type="EMBL" id="SJPU01000002">
    <property type="protein sequence ID" value="TWU15483.1"/>
    <property type="molecule type" value="Genomic_DNA"/>
</dbReference>
<evidence type="ECO:0000313" key="3">
    <source>
        <dbReference type="Proteomes" id="UP000319908"/>
    </source>
</evidence>
<name>A0A5C6BTE5_9BACT</name>
<feature type="compositionally biased region" description="Basic and acidic residues" evidence="1">
    <location>
        <begin position="47"/>
        <end position="63"/>
    </location>
</feature>
<keyword evidence="3" id="KW-1185">Reference proteome</keyword>
<organism evidence="2 3">
    <name type="scientific">Allorhodopirellula heiligendammensis</name>
    <dbReference type="NCBI Taxonomy" id="2714739"/>
    <lineage>
        <taxon>Bacteria</taxon>
        <taxon>Pseudomonadati</taxon>
        <taxon>Planctomycetota</taxon>
        <taxon>Planctomycetia</taxon>
        <taxon>Pirellulales</taxon>
        <taxon>Pirellulaceae</taxon>
        <taxon>Allorhodopirellula</taxon>
    </lineage>
</organism>
<feature type="compositionally biased region" description="Basic and acidic residues" evidence="1">
    <location>
        <begin position="75"/>
        <end position="86"/>
    </location>
</feature>